<proteinExistence type="predicted"/>
<gene>
    <name evidence="1" type="ORF">M666_01445</name>
</gene>
<evidence type="ECO:0008006" key="3">
    <source>
        <dbReference type="Google" id="ProtNLM"/>
    </source>
</evidence>
<dbReference type="InterPro" id="IPR050583">
    <property type="entry name" value="Mycobacterial_A85_antigen"/>
</dbReference>
<protein>
    <recommendedName>
        <fullName evidence="3">Esterase</fullName>
    </recommendedName>
</protein>
<dbReference type="RefSeq" id="WP_029445280.1">
    <property type="nucleotide sequence ID" value="NZ_CP009976.1"/>
</dbReference>
<evidence type="ECO:0000313" key="2">
    <source>
        <dbReference type="Proteomes" id="UP000030786"/>
    </source>
</evidence>
<dbReference type="Gene3D" id="3.40.50.1820">
    <property type="entry name" value="alpha/beta hydrolase"/>
    <property type="match status" value="1"/>
</dbReference>
<name>A0AAU8R7R9_9FLAO</name>
<evidence type="ECO:0000313" key="1">
    <source>
        <dbReference type="EMBL" id="AIZ40359.1"/>
    </source>
</evidence>
<organism evidence="1 2">
    <name type="scientific">Cellulophaga baltica 18</name>
    <dbReference type="NCBI Taxonomy" id="1348584"/>
    <lineage>
        <taxon>Bacteria</taxon>
        <taxon>Pseudomonadati</taxon>
        <taxon>Bacteroidota</taxon>
        <taxon>Flavobacteriia</taxon>
        <taxon>Flavobacteriales</taxon>
        <taxon>Flavobacteriaceae</taxon>
        <taxon>Cellulophaga</taxon>
    </lineage>
</organism>
<dbReference type="PANTHER" id="PTHR48098:SF6">
    <property type="entry name" value="FERRI-BACILLIBACTIN ESTERASE BESA"/>
    <property type="match status" value="1"/>
</dbReference>
<dbReference type="Pfam" id="PF00756">
    <property type="entry name" value="Esterase"/>
    <property type="match status" value="1"/>
</dbReference>
<dbReference type="SUPFAM" id="SSF53474">
    <property type="entry name" value="alpha/beta-Hydrolases"/>
    <property type="match status" value="1"/>
</dbReference>
<dbReference type="GeneID" id="78059397"/>
<dbReference type="EMBL" id="CP009976">
    <property type="protein sequence ID" value="AIZ40359.1"/>
    <property type="molecule type" value="Genomic_DNA"/>
</dbReference>
<sequence>MNIKILSFVLFLTINFVFGQDYGKTETIKLNSKELNQQREIFVYTPSYYEENIFQYYNVIYVFDAQTKEFFDLTRSLLPFVSKEIDNPYIVVGLTSTYDEKLNYGRNDDLLPKPINVKDNNFFGKGNSENYLKYLLKEVIPYIDTNYKTLSTKIGIGHSLSASFLISSLLRKENPFNAYIAISPNLTYDKDRLANEFINFKFTELEEEKFLYISNADEGISSWKSWKPARELVYNFLNTEKPNNIEFRIDSLPNKNHWTTFVPSLINGMTSYFEYIENQPINKYQTKIKVKVPNENDEVFISGNQDTLGNWEDDKVKMEKSSKFERTITLELESVSQIRFTRGSAEKEAVLKNFDLEYLYYIPISPSKSQEYFFEIINWKDRMKKN</sequence>
<dbReference type="AlphaFoldDB" id="A0AAU8R7R9"/>
<dbReference type="InterPro" id="IPR029058">
    <property type="entry name" value="AB_hydrolase_fold"/>
</dbReference>
<dbReference type="InterPro" id="IPR000801">
    <property type="entry name" value="Esterase-like"/>
</dbReference>
<accession>A0AAU8R7R9</accession>
<reference evidence="1 2" key="1">
    <citation type="journal article" date="2014" name="Environ. Microbiol.">
        <title>Contrasting genomic patterns and infection strategies of two co-existing Bacteroidetes podovirus genera.</title>
        <authorList>
            <person name="Holmfeldt K."/>
            <person name="Howard-Varona C."/>
            <person name="Solonenko N."/>
            <person name="Sullivan M.B."/>
        </authorList>
    </citation>
    <scope>NUCLEOTIDE SEQUENCE [LARGE SCALE GENOMIC DNA]</scope>
    <source>
        <strain evidence="1 2">18</strain>
    </source>
</reference>
<dbReference type="PANTHER" id="PTHR48098">
    <property type="entry name" value="ENTEROCHELIN ESTERASE-RELATED"/>
    <property type="match status" value="1"/>
</dbReference>
<dbReference type="Proteomes" id="UP000030786">
    <property type="component" value="Chromosome"/>
</dbReference>
<dbReference type="KEGG" id="cbat:M666_01445"/>